<dbReference type="AlphaFoldDB" id="A0AAX3MSW3"/>
<gene>
    <name evidence="1" type="ORF">PUW23_14210</name>
    <name evidence="2" type="ORF">PUW25_13955</name>
</gene>
<evidence type="ECO:0000313" key="1">
    <source>
        <dbReference type="EMBL" id="WDH80706.1"/>
    </source>
</evidence>
<dbReference type="RefSeq" id="WP_177178700.1">
    <property type="nucleotide sequence ID" value="NZ_CP118101.1"/>
</dbReference>
<dbReference type="EMBL" id="CP118101">
    <property type="protein sequence ID" value="WDH80706.1"/>
    <property type="molecule type" value="Genomic_DNA"/>
</dbReference>
<evidence type="ECO:0000313" key="3">
    <source>
        <dbReference type="Proteomes" id="UP001220962"/>
    </source>
</evidence>
<protein>
    <submittedName>
        <fullName evidence="1">Uncharacterized protein</fullName>
    </submittedName>
</protein>
<evidence type="ECO:0000313" key="2">
    <source>
        <dbReference type="EMBL" id="WDI00403.1"/>
    </source>
</evidence>
<dbReference type="Proteomes" id="UP001220962">
    <property type="component" value="Chromosome"/>
</dbReference>
<organism evidence="1 3">
    <name type="scientific">Paenibacillus urinalis</name>
    <dbReference type="NCBI Taxonomy" id="521520"/>
    <lineage>
        <taxon>Bacteria</taxon>
        <taxon>Bacillati</taxon>
        <taxon>Bacillota</taxon>
        <taxon>Bacilli</taxon>
        <taxon>Bacillales</taxon>
        <taxon>Paenibacillaceae</taxon>
        <taxon>Paenibacillus</taxon>
    </lineage>
</organism>
<name>A0AAX3MSW3_9BACL</name>
<sequence length="58" mass="6534">MYYKGALPGVDNLIYFKSDVQLKENDVVVLNDQKYFIQSIENGLLLLLRVGSIVTVSV</sequence>
<evidence type="ECO:0000313" key="4">
    <source>
        <dbReference type="Proteomes" id="UP001221519"/>
    </source>
</evidence>
<proteinExistence type="predicted"/>
<accession>A0AAX3MSW3</accession>
<reference evidence="1 4" key="1">
    <citation type="submission" date="2023-02" db="EMBL/GenBank/DDBJ databases">
        <title>Pathogen: clinical or host-associated sample.</title>
        <authorList>
            <person name="Hergert J."/>
            <person name="Casey R."/>
            <person name="Wagner J."/>
            <person name="Young E.L."/>
            <person name="Oakeson K.F."/>
        </authorList>
    </citation>
    <scope>NUCLEOTIDE SEQUENCE</scope>
    <source>
        <strain evidence="2 4">2022CK-00829</strain>
        <strain evidence="1">2022CK-00830</strain>
    </source>
</reference>
<dbReference type="EMBL" id="CP118108">
    <property type="protein sequence ID" value="WDI00403.1"/>
    <property type="molecule type" value="Genomic_DNA"/>
</dbReference>
<keyword evidence="4" id="KW-1185">Reference proteome</keyword>
<dbReference type="Proteomes" id="UP001221519">
    <property type="component" value="Chromosome"/>
</dbReference>